<evidence type="ECO:0000313" key="1">
    <source>
        <dbReference type="EMBL" id="EYC33629.1"/>
    </source>
</evidence>
<reference evidence="2" key="1">
    <citation type="journal article" date="2015" name="Nat. Genet.">
        <title>The genome and transcriptome of the zoonotic hookworm Ancylostoma ceylanicum identify infection-specific gene families.</title>
        <authorList>
            <person name="Schwarz E.M."/>
            <person name="Hu Y."/>
            <person name="Antoshechkin I."/>
            <person name="Miller M.M."/>
            <person name="Sternberg P.W."/>
            <person name="Aroian R.V."/>
        </authorList>
    </citation>
    <scope>NUCLEOTIDE SEQUENCE</scope>
    <source>
        <strain evidence="2">HY135</strain>
    </source>
</reference>
<dbReference type="AlphaFoldDB" id="A0A016W1B7"/>
<accession>A0A016W1B7</accession>
<sequence>MDVSNTELGHTEQMKSGMAMGTDDVTAELWKSKCWSPAECSNYRPARLLSHGMVFELVLNRRIRDIVSLSTNQCGFVARCGTTDAIYAACLLIEKHRGE</sequence>
<protein>
    <recommendedName>
        <fullName evidence="3">Reverse transcriptase domain-containing protein</fullName>
    </recommendedName>
</protein>
<organism evidence="1 2">
    <name type="scientific">Ancylostoma ceylanicum</name>
    <dbReference type="NCBI Taxonomy" id="53326"/>
    <lineage>
        <taxon>Eukaryota</taxon>
        <taxon>Metazoa</taxon>
        <taxon>Ecdysozoa</taxon>
        <taxon>Nematoda</taxon>
        <taxon>Chromadorea</taxon>
        <taxon>Rhabditida</taxon>
        <taxon>Rhabditina</taxon>
        <taxon>Rhabditomorpha</taxon>
        <taxon>Strongyloidea</taxon>
        <taxon>Ancylostomatidae</taxon>
        <taxon>Ancylostomatinae</taxon>
        <taxon>Ancylostoma</taxon>
    </lineage>
</organism>
<name>A0A016W1B7_9BILA</name>
<evidence type="ECO:0008006" key="3">
    <source>
        <dbReference type="Google" id="ProtNLM"/>
    </source>
</evidence>
<dbReference type="Proteomes" id="UP000024635">
    <property type="component" value="Unassembled WGS sequence"/>
</dbReference>
<gene>
    <name evidence="1" type="primary">Acey_s0002.g906</name>
    <name evidence="1" type="ORF">Y032_0002g906</name>
</gene>
<keyword evidence="2" id="KW-1185">Reference proteome</keyword>
<comment type="caution">
    <text evidence="1">The sequence shown here is derived from an EMBL/GenBank/DDBJ whole genome shotgun (WGS) entry which is preliminary data.</text>
</comment>
<dbReference type="OrthoDB" id="5858849at2759"/>
<evidence type="ECO:0000313" key="2">
    <source>
        <dbReference type="Proteomes" id="UP000024635"/>
    </source>
</evidence>
<dbReference type="EMBL" id="JARK01001338">
    <property type="protein sequence ID" value="EYC33629.1"/>
    <property type="molecule type" value="Genomic_DNA"/>
</dbReference>
<proteinExistence type="predicted"/>